<feature type="domain" description="Myb-like" evidence="2">
    <location>
        <begin position="60"/>
        <end position="110"/>
    </location>
</feature>
<feature type="compositionally biased region" description="Basic residues" evidence="1">
    <location>
        <begin position="269"/>
        <end position="280"/>
    </location>
</feature>
<dbReference type="GeneID" id="87837723"/>
<evidence type="ECO:0000259" key="2">
    <source>
        <dbReference type="PROSITE" id="PS50090"/>
    </source>
</evidence>
<feature type="compositionally biased region" description="Low complexity" evidence="1">
    <location>
        <begin position="213"/>
        <end position="225"/>
    </location>
</feature>
<dbReference type="AlphaFoldDB" id="A0AAE0HAQ5"/>
<dbReference type="RefSeq" id="XP_062656403.1">
    <property type="nucleotide sequence ID" value="XM_062800775.1"/>
</dbReference>
<dbReference type="InterPro" id="IPR001005">
    <property type="entry name" value="SANT/Myb"/>
</dbReference>
<feature type="compositionally biased region" description="Gly residues" evidence="1">
    <location>
        <begin position="226"/>
        <end position="235"/>
    </location>
</feature>
<evidence type="ECO:0000313" key="3">
    <source>
        <dbReference type="EMBL" id="KAK3292889.1"/>
    </source>
</evidence>
<evidence type="ECO:0000313" key="4">
    <source>
        <dbReference type="Proteomes" id="UP001278766"/>
    </source>
</evidence>
<dbReference type="EMBL" id="JAUEPN010000006">
    <property type="protein sequence ID" value="KAK3292889.1"/>
    <property type="molecule type" value="Genomic_DNA"/>
</dbReference>
<keyword evidence="4" id="KW-1185">Reference proteome</keyword>
<evidence type="ECO:0000256" key="1">
    <source>
        <dbReference type="SAM" id="MobiDB-lite"/>
    </source>
</evidence>
<dbReference type="PROSITE" id="PS50090">
    <property type="entry name" value="MYB_LIKE"/>
    <property type="match status" value="1"/>
</dbReference>
<sequence length="342" mass="36324">MSYYNTRQMPGFYGDLSTAGAGGMPMPGYDPYAVSAVPPLQMPQPGPAMGGPVGGPLPTQHRASSGAWNQEDDRTLLALRAMGKNWNQIQREAFQGKTGNACRKRHERLMERRGQNDFDNRKLERLCKEYMSMRKEIWQPLASRCGEKWNVVEMQCMSNGLKNIQSHARAYARRERLESGQPLTAYDDDGGLGCLTPVDDVDVADQSYSSPETGGSTTGAHSTPGGSSGSGGSGGFATMHPHQHQHHPQAAAAAAASYQSYAGYGQQQQHHHHQQAHHGHGYSNSVSSTGTAGGYGAPPQQVGGGASGSGSQGTSPYMGHGGRLPSVGDMGIDAIINRGQGS</sequence>
<proteinExistence type="predicted"/>
<protein>
    <recommendedName>
        <fullName evidence="2">Myb-like domain-containing protein</fullName>
    </recommendedName>
</protein>
<dbReference type="Proteomes" id="UP001278766">
    <property type="component" value="Unassembled WGS sequence"/>
</dbReference>
<comment type="caution">
    <text evidence="3">The sequence shown here is derived from an EMBL/GenBank/DDBJ whole genome shotgun (WGS) entry which is preliminary data.</text>
</comment>
<feature type="compositionally biased region" description="Low complexity" evidence="1">
    <location>
        <begin position="248"/>
        <end position="268"/>
    </location>
</feature>
<organism evidence="3 4">
    <name type="scientific">Chaetomium fimeti</name>
    <dbReference type="NCBI Taxonomy" id="1854472"/>
    <lineage>
        <taxon>Eukaryota</taxon>
        <taxon>Fungi</taxon>
        <taxon>Dikarya</taxon>
        <taxon>Ascomycota</taxon>
        <taxon>Pezizomycotina</taxon>
        <taxon>Sordariomycetes</taxon>
        <taxon>Sordariomycetidae</taxon>
        <taxon>Sordariales</taxon>
        <taxon>Chaetomiaceae</taxon>
        <taxon>Chaetomium</taxon>
    </lineage>
</organism>
<feature type="compositionally biased region" description="Gly residues" evidence="1">
    <location>
        <begin position="291"/>
        <end position="311"/>
    </location>
</feature>
<dbReference type="Pfam" id="PF13921">
    <property type="entry name" value="Myb_DNA-bind_6"/>
    <property type="match status" value="1"/>
</dbReference>
<dbReference type="Gene3D" id="1.10.10.60">
    <property type="entry name" value="Homeodomain-like"/>
    <property type="match status" value="1"/>
</dbReference>
<name>A0AAE0HAQ5_9PEZI</name>
<dbReference type="SUPFAM" id="SSF46689">
    <property type="entry name" value="Homeodomain-like"/>
    <property type="match status" value="1"/>
</dbReference>
<reference evidence="3" key="2">
    <citation type="submission" date="2023-06" db="EMBL/GenBank/DDBJ databases">
        <authorList>
            <consortium name="Lawrence Berkeley National Laboratory"/>
            <person name="Haridas S."/>
            <person name="Hensen N."/>
            <person name="Bonometti L."/>
            <person name="Westerberg I."/>
            <person name="Brannstrom I.O."/>
            <person name="Guillou S."/>
            <person name="Cros-Aarteil S."/>
            <person name="Calhoun S."/>
            <person name="Kuo A."/>
            <person name="Mondo S."/>
            <person name="Pangilinan J."/>
            <person name="Riley R."/>
            <person name="Labutti K."/>
            <person name="Andreopoulos B."/>
            <person name="Lipzen A."/>
            <person name="Chen C."/>
            <person name="Yanf M."/>
            <person name="Daum C."/>
            <person name="Ng V."/>
            <person name="Clum A."/>
            <person name="Steindorff A."/>
            <person name="Ohm R."/>
            <person name="Martin F."/>
            <person name="Silar P."/>
            <person name="Natvig D."/>
            <person name="Lalanne C."/>
            <person name="Gautier V."/>
            <person name="Ament-Velasquez S.L."/>
            <person name="Kruys A."/>
            <person name="Hutchinson M.I."/>
            <person name="Powell A.J."/>
            <person name="Barry K."/>
            <person name="Miller A.N."/>
            <person name="Grigoriev I.V."/>
            <person name="Debuchy R."/>
            <person name="Gladieux P."/>
            <person name="Thoren M.H."/>
            <person name="Johannesson H."/>
        </authorList>
    </citation>
    <scope>NUCLEOTIDE SEQUENCE</scope>
    <source>
        <strain evidence="3">CBS 168.71</strain>
    </source>
</reference>
<dbReference type="InterPro" id="IPR009057">
    <property type="entry name" value="Homeodomain-like_sf"/>
</dbReference>
<gene>
    <name evidence="3" type="ORF">B0H64DRAFT_327229</name>
</gene>
<dbReference type="SMART" id="SM00717">
    <property type="entry name" value="SANT"/>
    <property type="match status" value="1"/>
</dbReference>
<reference evidence="3" key="1">
    <citation type="journal article" date="2023" name="Mol. Phylogenet. Evol.">
        <title>Genome-scale phylogeny and comparative genomics of the fungal order Sordariales.</title>
        <authorList>
            <person name="Hensen N."/>
            <person name="Bonometti L."/>
            <person name="Westerberg I."/>
            <person name="Brannstrom I.O."/>
            <person name="Guillou S."/>
            <person name="Cros-Aarteil S."/>
            <person name="Calhoun S."/>
            <person name="Haridas S."/>
            <person name="Kuo A."/>
            <person name="Mondo S."/>
            <person name="Pangilinan J."/>
            <person name="Riley R."/>
            <person name="LaButti K."/>
            <person name="Andreopoulos B."/>
            <person name="Lipzen A."/>
            <person name="Chen C."/>
            <person name="Yan M."/>
            <person name="Daum C."/>
            <person name="Ng V."/>
            <person name="Clum A."/>
            <person name="Steindorff A."/>
            <person name="Ohm R.A."/>
            <person name="Martin F."/>
            <person name="Silar P."/>
            <person name="Natvig D.O."/>
            <person name="Lalanne C."/>
            <person name="Gautier V."/>
            <person name="Ament-Velasquez S.L."/>
            <person name="Kruys A."/>
            <person name="Hutchinson M.I."/>
            <person name="Powell A.J."/>
            <person name="Barry K."/>
            <person name="Miller A.N."/>
            <person name="Grigoriev I.V."/>
            <person name="Debuchy R."/>
            <person name="Gladieux P."/>
            <person name="Hiltunen Thoren M."/>
            <person name="Johannesson H."/>
        </authorList>
    </citation>
    <scope>NUCLEOTIDE SEQUENCE</scope>
    <source>
        <strain evidence="3">CBS 168.71</strain>
    </source>
</reference>
<feature type="region of interest" description="Disordered" evidence="1">
    <location>
        <begin position="204"/>
        <end position="330"/>
    </location>
</feature>
<accession>A0AAE0HAQ5</accession>